<dbReference type="EMBL" id="JAHGAW010000004">
    <property type="protein sequence ID" value="MBT2186583.1"/>
    <property type="molecule type" value="Genomic_DNA"/>
</dbReference>
<organism evidence="1 2">
    <name type="scientific">Sphingobium nicotianae</name>
    <dbReference type="NCBI Taxonomy" id="2782607"/>
    <lineage>
        <taxon>Bacteria</taxon>
        <taxon>Pseudomonadati</taxon>
        <taxon>Pseudomonadota</taxon>
        <taxon>Alphaproteobacteria</taxon>
        <taxon>Sphingomonadales</taxon>
        <taxon>Sphingomonadaceae</taxon>
        <taxon>Sphingobium</taxon>
    </lineage>
</organism>
<accession>A0A9X1IQ83</accession>
<sequence>MSRRSTISAERVTLALHLADGALLPVEGSAGCMRFIGRYSRLSAFGPLGTPLRAHVVSKDD</sequence>
<dbReference type="Proteomes" id="UP001138757">
    <property type="component" value="Unassembled WGS sequence"/>
</dbReference>
<dbReference type="AlphaFoldDB" id="A0A9X1IQ83"/>
<gene>
    <name evidence="1" type="ORF">KK488_06430</name>
</gene>
<evidence type="ECO:0000313" key="1">
    <source>
        <dbReference type="EMBL" id="MBT2186583.1"/>
    </source>
</evidence>
<reference evidence="1" key="1">
    <citation type="submission" date="2021-05" db="EMBL/GenBank/DDBJ databases">
        <title>Genome of Sphingobium sp. strain.</title>
        <authorList>
            <person name="Fan R."/>
        </authorList>
    </citation>
    <scope>NUCLEOTIDE SEQUENCE</scope>
    <source>
        <strain evidence="1">H33</strain>
    </source>
</reference>
<keyword evidence="2" id="KW-1185">Reference proteome</keyword>
<evidence type="ECO:0000313" key="2">
    <source>
        <dbReference type="Proteomes" id="UP001138757"/>
    </source>
</evidence>
<dbReference type="RefSeq" id="WP_214622344.1">
    <property type="nucleotide sequence ID" value="NZ_JAHGAW010000004.1"/>
</dbReference>
<comment type="caution">
    <text evidence="1">The sequence shown here is derived from an EMBL/GenBank/DDBJ whole genome shotgun (WGS) entry which is preliminary data.</text>
</comment>
<name>A0A9X1IQ83_9SPHN</name>
<proteinExistence type="predicted"/>
<protein>
    <submittedName>
        <fullName evidence="1">Uncharacterized protein</fullName>
    </submittedName>
</protein>